<dbReference type="Gene3D" id="1.20.1070.10">
    <property type="entry name" value="Rhodopsin 7-helix transmembrane proteins"/>
    <property type="match status" value="1"/>
</dbReference>
<evidence type="ECO:0000256" key="4">
    <source>
        <dbReference type="ARBA" id="ARBA00023136"/>
    </source>
</evidence>
<feature type="domain" description="G-protein coupled receptors family 1 profile" evidence="6">
    <location>
        <begin position="54"/>
        <end position="343"/>
    </location>
</feature>
<keyword evidence="4 5" id="KW-0472">Membrane</keyword>
<feature type="transmembrane region" description="Helical" evidence="5">
    <location>
        <begin position="42"/>
        <end position="61"/>
    </location>
</feature>
<dbReference type="InterPro" id="IPR000276">
    <property type="entry name" value="GPCR_Rhodpsn"/>
</dbReference>
<dbReference type="InterPro" id="IPR052954">
    <property type="entry name" value="GPCR-Ligand_Int"/>
</dbReference>
<gene>
    <name evidence="7" type="ORF">Bpfe_023845</name>
</gene>
<name>A0AAD8F0F0_BIOPF</name>
<comment type="caution">
    <text evidence="7">The sequence shown here is derived from an EMBL/GenBank/DDBJ whole genome shotgun (WGS) entry which is preliminary data.</text>
</comment>
<evidence type="ECO:0000313" key="8">
    <source>
        <dbReference type="Proteomes" id="UP001233172"/>
    </source>
</evidence>
<keyword evidence="8" id="KW-1185">Reference proteome</keyword>
<dbReference type="PROSITE" id="PS50262">
    <property type="entry name" value="G_PROTEIN_RECEP_F1_2"/>
    <property type="match status" value="1"/>
</dbReference>
<keyword evidence="3 5" id="KW-1133">Transmembrane helix</keyword>
<sequence>MFYQFTEVNQSSKSWKDVSFFAFSDENYGSTYTMLRYLTYRVMVPIVSILGVLGNAASILILYKQGLKKSSNILIFALAVADSMFLVGINNASLKVYLDINFPVYGYYYAEDVAMLLYVTFHLFVLLETVGKVASMILPPLIIVERFIAVFFPLHFSSVITSARIKAAVAIIFLLGLPAYFFYIPMTKYFYTLDVVRNATAGYILKSDSFAQDAATFGLISEIYATLCGPMSVCFVILGCVLIAVRIQLQVKKRASLSQAHLSTTTSKANLDLVNRKMKEAKSKRTTKILLSVCVVYSITGSFNFVSDMVLNSQRLGIVLGNIFHWMSIIVLCINSAANFLIYVALNRNFREMYKKLFCTCLLLDTLFID</sequence>
<reference evidence="7" key="1">
    <citation type="journal article" date="2023" name="PLoS Negl. Trop. Dis.">
        <title>A genome sequence for Biomphalaria pfeifferi, the major vector snail for the human-infecting parasite Schistosoma mansoni.</title>
        <authorList>
            <person name="Bu L."/>
            <person name="Lu L."/>
            <person name="Laidemitt M.R."/>
            <person name="Zhang S.M."/>
            <person name="Mutuku M."/>
            <person name="Mkoji G."/>
            <person name="Steinauer M."/>
            <person name="Loker E.S."/>
        </authorList>
    </citation>
    <scope>NUCLEOTIDE SEQUENCE</scope>
    <source>
        <strain evidence="7">KasaAsao</strain>
    </source>
</reference>
<dbReference type="InterPro" id="IPR017452">
    <property type="entry name" value="GPCR_Rhodpsn_7TM"/>
</dbReference>
<dbReference type="GO" id="GO:0004930">
    <property type="term" value="F:G protein-coupled receptor activity"/>
    <property type="evidence" value="ECO:0007669"/>
    <property type="project" value="InterPro"/>
</dbReference>
<keyword evidence="7" id="KW-0675">Receptor</keyword>
<dbReference type="PRINTS" id="PR00237">
    <property type="entry name" value="GPCRRHODOPSN"/>
</dbReference>
<dbReference type="AlphaFoldDB" id="A0AAD8F0F0"/>
<organism evidence="7 8">
    <name type="scientific">Biomphalaria pfeifferi</name>
    <name type="common">Bloodfluke planorb</name>
    <name type="synonym">Freshwater snail</name>
    <dbReference type="NCBI Taxonomy" id="112525"/>
    <lineage>
        <taxon>Eukaryota</taxon>
        <taxon>Metazoa</taxon>
        <taxon>Spiralia</taxon>
        <taxon>Lophotrochozoa</taxon>
        <taxon>Mollusca</taxon>
        <taxon>Gastropoda</taxon>
        <taxon>Heterobranchia</taxon>
        <taxon>Euthyneura</taxon>
        <taxon>Panpulmonata</taxon>
        <taxon>Hygrophila</taxon>
        <taxon>Lymnaeoidea</taxon>
        <taxon>Planorbidae</taxon>
        <taxon>Biomphalaria</taxon>
    </lineage>
</organism>
<evidence type="ECO:0000313" key="7">
    <source>
        <dbReference type="EMBL" id="KAK0046685.1"/>
    </source>
</evidence>
<dbReference type="SUPFAM" id="SSF81321">
    <property type="entry name" value="Family A G protein-coupled receptor-like"/>
    <property type="match status" value="1"/>
</dbReference>
<feature type="transmembrane region" description="Helical" evidence="5">
    <location>
        <begin position="223"/>
        <end position="245"/>
    </location>
</feature>
<feature type="transmembrane region" description="Helical" evidence="5">
    <location>
        <begin position="289"/>
        <end position="311"/>
    </location>
</feature>
<feature type="transmembrane region" description="Helical" evidence="5">
    <location>
        <begin position="133"/>
        <end position="155"/>
    </location>
</feature>
<reference evidence="7" key="2">
    <citation type="submission" date="2023-04" db="EMBL/GenBank/DDBJ databases">
        <authorList>
            <person name="Bu L."/>
            <person name="Lu L."/>
            <person name="Laidemitt M.R."/>
            <person name="Zhang S.M."/>
            <person name="Mutuku M."/>
            <person name="Mkoji G."/>
            <person name="Steinauer M."/>
            <person name="Loker E.S."/>
        </authorList>
    </citation>
    <scope>NUCLEOTIDE SEQUENCE</scope>
    <source>
        <strain evidence="7">KasaAsao</strain>
        <tissue evidence="7">Whole Snail</tissue>
    </source>
</reference>
<dbReference type="Pfam" id="PF00001">
    <property type="entry name" value="7tm_1"/>
    <property type="match status" value="1"/>
</dbReference>
<evidence type="ECO:0000256" key="2">
    <source>
        <dbReference type="ARBA" id="ARBA00022692"/>
    </source>
</evidence>
<feature type="transmembrane region" description="Helical" evidence="5">
    <location>
        <begin position="73"/>
        <end position="94"/>
    </location>
</feature>
<evidence type="ECO:0000256" key="5">
    <source>
        <dbReference type="SAM" id="Phobius"/>
    </source>
</evidence>
<evidence type="ECO:0000259" key="6">
    <source>
        <dbReference type="PROSITE" id="PS50262"/>
    </source>
</evidence>
<feature type="transmembrane region" description="Helical" evidence="5">
    <location>
        <begin position="167"/>
        <end position="186"/>
    </location>
</feature>
<feature type="transmembrane region" description="Helical" evidence="5">
    <location>
        <begin position="106"/>
        <end position="127"/>
    </location>
</feature>
<keyword evidence="2 5" id="KW-0812">Transmembrane</keyword>
<dbReference type="PANTHER" id="PTHR46641:SF2">
    <property type="entry name" value="FMRFAMIDE RECEPTOR"/>
    <property type="match status" value="1"/>
</dbReference>
<dbReference type="GO" id="GO:0016020">
    <property type="term" value="C:membrane"/>
    <property type="evidence" value="ECO:0007669"/>
    <property type="project" value="UniProtKB-SubCell"/>
</dbReference>
<proteinExistence type="predicted"/>
<dbReference type="EMBL" id="JASAOG010000161">
    <property type="protein sequence ID" value="KAK0046685.1"/>
    <property type="molecule type" value="Genomic_DNA"/>
</dbReference>
<accession>A0AAD8F0F0</accession>
<protein>
    <submittedName>
        <fullName evidence="7">G-protein coupled receptor</fullName>
    </submittedName>
</protein>
<evidence type="ECO:0000256" key="1">
    <source>
        <dbReference type="ARBA" id="ARBA00004370"/>
    </source>
</evidence>
<evidence type="ECO:0000256" key="3">
    <source>
        <dbReference type="ARBA" id="ARBA00022989"/>
    </source>
</evidence>
<dbReference type="PANTHER" id="PTHR46641">
    <property type="entry name" value="FMRFAMIDE RECEPTOR-RELATED"/>
    <property type="match status" value="1"/>
</dbReference>
<dbReference type="Proteomes" id="UP001233172">
    <property type="component" value="Unassembled WGS sequence"/>
</dbReference>
<feature type="transmembrane region" description="Helical" evidence="5">
    <location>
        <begin position="323"/>
        <end position="346"/>
    </location>
</feature>
<comment type="subcellular location">
    <subcellularLocation>
        <location evidence="1">Membrane</location>
    </subcellularLocation>
</comment>